<dbReference type="eggNOG" id="COG4771">
    <property type="taxonomic scope" value="Bacteria"/>
</dbReference>
<reference evidence="10" key="1">
    <citation type="submission" date="2010-08" db="EMBL/GenBank/DDBJ databases">
        <title>Genome sequence of Parvularcula bermudensis HTCC2503.</title>
        <authorList>
            <person name="Kang D.-M."/>
            <person name="Oh H.-M."/>
            <person name="Cho J.-C."/>
        </authorList>
    </citation>
    <scope>NUCLEOTIDE SEQUENCE [LARGE SCALE GENOMIC DNA]</scope>
    <source>
        <strain evidence="10">ATCC BAA-594 / HTCC2503 / KCTC 12087</strain>
    </source>
</reference>
<dbReference type="SUPFAM" id="SSF56935">
    <property type="entry name" value="Porins"/>
    <property type="match status" value="1"/>
</dbReference>
<keyword evidence="4" id="KW-0812">Transmembrane</keyword>
<dbReference type="InterPro" id="IPR037066">
    <property type="entry name" value="Plug_dom_sf"/>
</dbReference>
<accession>E0TC88</accession>
<sequence length="945" mass="104663">MIVVSGSAPGLGANLATGPSTAFSLETLETAPSINRDVKDIVRIDPRVYLDANAGGTQGNDGILCAGANPRFNSLTVDGIRLNDAFGLNSNGYPTERIPFTYDAIDQVAVELAPFDVEYGSFTACNVNAVTKSGNNEFHGSVFIDYNDDTLIGNRADDEAFPTDGFTNKRYGGTLSGPLLKDKVFFFLAYEKQESSNLFGGNTPEAKGVSEADFARITQIASDLYGYEVSRLPTALANEDEKFLAKIDWNITDRHRAAFTYNYNDGFNNDPSDGDGNELPEFNHFYERGAELNSYAGSLYSDWTDTFSTEFRVSYVDLQNRQNSLGGLDQWGEVQIEVGDSTVYLGADDSRHANQLSYELWTYKAKADWVLGDHILTFGAEREDFDVFNLFVQEVKGEWIFESIDDFESGLFDSFRYENAAGTNNAADAAAEFGYAINTIYAQDEWQVNDKLNIVAGLRFDYYSSDDEPEYNPDFEAAYGFRNDETLDGKSILQPRVGFTYEYNPDLLFRGGIGLFSGGNPNVWISNNYSNNGVTLFDCRNRGRSGDCVGDGTLNNINDFTYTTDPRGVFYSVPDEFIQAVEDADGGGPVNALDPDFEIPAQWKANLGFTYDFDTPYAWAGGNYTLNVDLLYSKTHEAALVQSLDALFGSTSTAPDGRTVYGASSLNDFVLTNADDKAEAFSFSTWINKSHDFGLDWTLGYAFTDAEDVNPMTSSVAFSNYTNFATADANDPGTATSDYEISHRFTFNANYTKNFFSDLDTSFGVFGSVSRNLPYSYVYGNSAFDGSPLGDAFLTRQLIYVPDGADDPLVASAPQSFLDFISQDDCLDDNRGEILDRNSCTNDWWTQFDVKFAQELPGFMPGHNSEFFLVMENVGNFINSDWGVLRDQNFPGNRIVDVALDSGDVDSDGNTNEYVYTNFREDPNDGFVLPEPSLWSVRVGLRYEF</sequence>
<evidence type="ECO:0000313" key="9">
    <source>
        <dbReference type="EMBL" id="ADM08521.1"/>
    </source>
</evidence>
<evidence type="ECO:0000259" key="8">
    <source>
        <dbReference type="Pfam" id="PF25183"/>
    </source>
</evidence>
<dbReference type="Gene3D" id="2.40.170.20">
    <property type="entry name" value="TonB-dependent receptor, beta-barrel domain"/>
    <property type="match status" value="1"/>
</dbReference>
<dbReference type="InterPro" id="IPR057601">
    <property type="entry name" value="Oar-like_b-barrel"/>
</dbReference>
<evidence type="ECO:0000256" key="5">
    <source>
        <dbReference type="ARBA" id="ARBA00023136"/>
    </source>
</evidence>
<keyword evidence="2" id="KW-0813">Transport</keyword>
<dbReference type="KEGG" id="pbr:PB2503_02212"/>
<dbReference type="EMBL" id="CP002156">
    <property type="protein sequence ID" value="ADM08521.1"/>
    <property type="molecule type" value="Genomic_DNA"/>
</dbReference>
<comment type="subcellular location">
    <subcellularLocation>
        <location evidence="1">Cell outer membrane</location>
        <topology evidence="1">Multi-pass membrane protein</topology>
    </subcellularLocation>
</comment>
<organism evidence="9 10">
    <name type="scientific">Parvularcula bermudensis (strain ATCC BAA-594 / HTCC2503 / KCTC 12087)</name>
    <dbReference type="NCBI Taxonomy" id="314260"/>
    <lineage>
        <taxon>Bacteria</taxon>
        <taxon>Pseudomonadati</taxon>
        <taxon>Pseudomonadota</taxon>
        <taxon>Alphaproteobacteria</taxon>
        <taxon>Parvularculales</taxon>
        <taxon>Parvularculaceae</taxon>
        <taxon>Parvularcula</taxon>
    </lineage>
</organism>
<dbReference type="Pfam" id="PF25183">
    <property type="entry name" value="OMP_b-brl_4"/>
    <property type="match status" value="2"/>
</dbReference>
<keyword evidence="6" id="KW-0998">Cell outer membrane</keyword>
<dbReference type="InterPro" id="IPR036942">
    <property type="entry name" value="Beta-barrel_TonB_sf"/>
</dbReference>
<dbReference type="GO" id="GO:0009279">
    <property type="term" value="C:cell outer membrane"/>
    <property type="evidence" value="ECO:0007669"/>
    <property type="project" value="UniProtKB-SubCell"/>
</dbReference>
<dbReference type="GO" id="GO:0015344">
    <property type="term" value="F:siderophore uptake transmembrane transporter activity"/>
    <property type="evidence" value="ECO:0007669"/>
    <property type="project" value="TreeGrafter"/>
</dbReference>
<dbReference type="GO" id="GO:0044718">
    <property type="term" value="P:siderophore transmembrane transport"/>
    <property type="evidence" value="ECO:0007669"/>
    <property type="project" value="TreeGrafter"/>
</dbReference>
<evidence type="ECO:0000313" key="10">
    <source>
        <dbReference type="Proteomes" id="UP000001302"/>
    </source>
</evidence>
<evidence type="ECO:0000256" key="3">
    <source>
        <dbReference type="ARBA" id="ARBA00022452"/>
    </source>
</evidence>
<feature type="domain" description="TonB-dependent transporter Oar-like beta-barrel" evidence="8">
    <location>
        <begin position="235"/>
        <end position="757"/>
    </location>
</feature>
<dbReference type="InterPro" id="IPR012910">
    <property type="entry name" value="Plug_dom"/>
</dbReference>
<dbReference type="PANTHER" id="PTHR30069:SF46">
    <property type="entry name" value="OAR PROTEIN"/>
    <property type="match status" value="1"/>
</dbReference>
<dbReference type="InterPro" id="IPR039426">
    <property type="entry name" value="TonB-dep_rcpt-like"/>
</dbReference>
<evidence type="ECO:0000256" key="4">
    <source>
        <dbReference type="ARBA" id="ARBA00022692"/>
    </source>
</evidence>
<dbReference type="RefSeq" id="WP_013299495.1">
    <property type="nucleotide sequence ID" value="NC_014414.1"/>
</dbReference>
<evidence type="ECO:0000256" key="6">
    <source>
        <dbReference type="ARBA" id="ARBA00023237"/>
    </source>
</evidence>
<dbReference type="PANTHER" id="PTHR30069">
    <property type="entry name" value="TONB-DEPENDENT OUTER MEMBRANE RECEPTOR"/>
    <property type="match status" value="1"/>
</dbReference>
<keyword evidence="5" id="KW-0472">Membrane</keyword>
<protein>
    <submittedName>
        <fullName evidence="9">Oar-like outer membrane protein protein, OmpA family protein</fullName>
    </submittedName>
</protein>
<feature type="domain" description="TonB-dependent receptor plug" evidence="7">
    <location>
        <begin position="18"/>
        <end position="122"/>
    </location>
</feature>
<proteinExistence type="predicted"/>
<dbReference type="Pfam" id="PF07715">
    <property type="entry name" value="Plug"/>
    <property type="match status" value="1"/>
</dbReference>
<feature type="domain" description="TonB-dependent transporter Oar-like beta-barrel" evidence="8">
    <location>
        <begin position="130"/>
        <end position="197"/>
    </location>
</feature>
<dbReference type="Gene3D" id="2.170.130.10">
    <property type="entry name" value="TonB-dependent receptor, plug domain"/>
    <property type="match status" value="1"/>
</dbReference>
<gene>
    <name evidence="9" type="ordered locus">PB2503_02212</name>
</gene>
<keyword evidence="10" id="KW-1185">Reference proteome</keyword>
<evidence type="ECO:0000256" key="2">
    <source>
        <dbReference type="ARBA" id="ARBA00022448"/>
    </source>
</evidence>
<evidence type="ECO:0000256" key="1">
    <source>
        <dbReference type="ARBA" id="ARBA00004571"/>
    </source>
</evidence>
<evidence type="ECO:0000259" key="7">
    <source>
        <dbReference type="Pfam" id="PF07715"/>
    </source>
</evidence>
<keyword evidence="3" id="KW-1134">Transmembrane beta strand</keyword>
<dbReference type="HOGENOM" id="CLU_006298_1_0_5"/>
<reference evidence="9 10" key="2">
    <citation type="journal article" date="2011" name="J. Bacteriol.">
        <title>Complete genome sequence of strain HTCC2503T of Parvularcula bermudensis, the type species of the order "Parvularculales" in the class Alphaproteobacteria.</title>
        <authorList>
            <person name="Oh H.M."/>
            <person name="Kang I."/>
            <person name="Vergin K.L."/>
            <person name="Kang D."/>
            <person name="Rhee K.H."/>
            <person name="Giovannoni S.J."/>
            <person name="Cho J.C."/>
        </authorList>
    </citation>
    <scope>NUCLEOTIDE SEQUENCE [LARGE SCALE GENOMIC DNA]</scope>
    <source>
        <strain evidence="10">ATCC BAA-594 / HTCC2503 / KCTC 12087</strain>
    </source>
</reference>
<dbReference type="STRING" id="314260.PB2503_02212"/>
<dbReference type="AlphaFoldDB" id="E0TC88"/>
<dbReference type="Proteomes" id="UP000001302">
    <property type="component" value="Chromosome"/>
</dbReference>
<name>E0TC88_PARBH</name>